<name>A0A2K2CH64_BRADI</name>
<reference evidence="3" key="3">
    <citation type="submission" date="2018-08" db="UniProtKB">
        <authorList>
            <consortium name="EnsemblPlants"/>
        </authorList>
    </citation>
    <scope>IDENTIFICATION</scope>
    <source>
        <strain evidence="3">cv. Bd21</strain>
    </source>
</reference>
<feature type="compositionally biased region" description="Basic and acidic residues" evidence="1">
    <location>
        <begin position="275"/>
        <end position="292"/>
    </location>
</feature>
<dbReference type="Gramene" id="PNT61361">
    <property type="protein sequence ID" value="PNT61361"/>
    <property type="gene ID" value="BRADI_5g14298v3"/>
</dbReference>
<reference evidence="2" key="2">
    <citation type="submission" date="2017-06" db="EMBL/GenBank/DDBJ databases">
        <title>WGS assembly of Brachypodium distachyon.</title>
        <authorList>
            <consortium name="The International Brachypodium Initiative"/>
            <person name="Lucas S."/>
            <person name="Harmon-Smith M."/>
            <person name="Lail K."/>
            <person name="Tice H."/>
            <person name="Grimwood J."/>
            <person name="Bruce D."/>
            <person name="Barry K."/>
            <person name="Shu S."/>
            <person name="Lindquist E."/>
            <person name="Wang M."/>
            <person name="Pitluck S."/>
            <person name="Vogel J.P."/>
            <person name="Garvin D.F."/>
            <person name="Mockler T.C."/>
            <person name="Schmutz J."/>
            <person name="Rokhsar D."/>
            <person name="Bevan M.W."/>
        </authorList>
    </citation>
    <scope>NUCLEOTIDE SEQUENCE</scope>
    <source>
        <strain evidence="2">Bd21</strain>
    </source>
</reference>
<evidence type="ECO:0000313" key="2">
    <source>
        <dbReference type="EMBL" id="PNT61361.1"/>
    </source>
</evidence>
<dbReference type="Proteomes" id="UP000008810">
    <property type="component" value="Chromosome 5"/>
</dbReference>
<feature type="region of interest" description="Disordered" evidence="1">
    <location>
        <begin position="257"/>
        <end position="328"/>
    </location>
</feature>
<evidence type="ECO:0000313" key="3">
    <source>
        <dbReference type="EnsemblPlants" id="PNT61361"/>
    </source>
</evidence>
<feature type="region of interest" description="Disordered" evidence="1">
    <location>
        <begin position="142"/>
        <end position="231"/>
    </location>
</feature>
<accession>A0A2K2CH64</accession>
<feature type="region of interest" description="Disordered" evidence="1">
    <location>
        <begin position="88"/>
        <end position="107"/>
    </location>
</feature>
<feature type="compositionally biased region" description="Low complexity" evidence="1">
    <location>
        <begin position="174"/>
        <end position="231"/>
    </location>
</feature>
<dbReference type="EMBL" id="CM000884">
    <property type="protein sequence ID" value="PNT61361.1"/>
    <property type="molecule type" value="Genomic_DNA"/>
</dbReference>
<proteinExistence type="predicted"/>
<feature type="compositionally biased region" description="Low complexity" evidence="1">
    <location>
        <begin position="90"/>
        <end position="103"/>
    </location>
</feature>
<sequence length="343" mass="36180">MCRHADGRGEWAPPPRLRGPMRTGRCGVSTEQIVRAVTRARGRPVPVGRERTIEPTTWCTRFGVNYGRRPAAPVGPSAAKPPPRIIWRNSWKSTRPSPSRSTWPIMRRHSSAVRPCFSPSDASTAPSSSTVMYPSPFASNTRNASLMSSSSSTPSSPPFFSSSSPPPVDMMARSPNSSSSTHPSPSASMRAIMAASSSPGTGMPSFPRQSSSSSRVMRPSPFRSSSWNTRESSAASALPFVVVVVPDGGDILLGLGGAGGADGGGEDASTQPRAGRMEEMLPSCRETDSEREKRKRKAKKPTGQPKPRGEHGPLNIHGGTVGCGSRSSTVAGELAVRSGIDGA</sequence>
<keyword evidence="4" id="KW-1185">Reference proteome</keyword>
<evidence type="ECO:0000256" key="1">
    <source>
        <dbReference type="SAM" id="MobiDB-lite"/>
    </source>
</evidence>
<feature type="region of interest" description="Disordered" evidence="1">
    <location>
        <begin position="1"/>
        <end position="24"/>
    </location>
</feature>
<dbReference type="InParanoid" id="A0A2K2CH64"/>
<feature type="compositionally biased region" description="Low complexity" evidence="1">
    <location>
        <begin position="148"/>
        <end position="163"/>
    </location>
</feature>
<evidence type="ECO:0000313" key="4">
    <source>
        <dbReference type="Proteomes" id="UP000008810"/>
    </source>
</evidence>
<protein>
    <submittedName>
        <fullName evidence="2 3">Uncharacterized protein</fullName>
    </submittedName>
</protein>
<reference evidence="2 3" key="1">
    <citation type="journal article" date="2010" name="Nature">
        <title>Genome sequencing and analysis of the model grass Brachypodium distachyon.</title>
        <authorList>
            <consortium name="International Brachypodium Initiative"/>
        </authorList>
    </citation>
    <scope>NUCLEOTIDE SEQUENCE [LARGE SCALE GENOMIC DNA]</scope>
    <source>
        <strain evidence="2 3">Bd21</strain>
    </source>
</reference>
<organism evidence="2">
    <name type="scientific">Brachypodium distachyon</name>
    <name type="common">Purple false brome</name>
    <name type="synonym">Trachynia distachya</name>
    <dbReference type="NCBI Taxonomy" id="15368"/>
    <lineage>
        <taxon>Eukaryota</taxon>
        <taxon>Viridiplantae</taxon>
        <taxon>Streptophyta</taxon>
        <taxon>Embryophyta</taxon>
        <taxon>Tracheophyta</taxon>
        <taxon>Spermatophyta</taxon>
        <taxon>Magnoliopsida</taxon>
        <taxon>Liliopsida</taxon>
        <taxon>Poales</taxon>
        <taxon>Poaceae</taxon>
        <taxon>BOP clade</taxon>
        <taxon>Pooideae</taxon>
        <taxon>Stipodae</taxon>
        <taxon>Brachypodieae</taxon>
        <taxon>Brachypodium</taxon>
    </lineage>
</organism>
<dbReference type="AlphaFoldDB" id="A0A2K2CH64"/>
<dbReference type="EnsemblPlants" id="PNT61361">
    <property type="protein sequence ID" value="PNT61361"/>
    <property type="gene ID" value="BRADI_5g14298v3"/>
</dbReference>
<gene>
    <name evidence="2" type="ORF">BRADI_5g14298v3</name>
</gene>